<feature type="coiled-coil region" evidence="13">
    <location>
        <begin position="1048"/>
        <end position="1075"/>
    </location>
</feature>
<comment type="subcellular location">
    <subcellularLocation>
        <location evidence="1">Cell membrane</location>
        <topology evidence="1">Multi-pass membrane protein</topology>
    </subcellularLocation>
</comment>
<dbReference type="Gene3D" id="3.90.550.10">
    <property type="entry name" value="Spore Coat Polysaccharide Biosynthesis Protein SpsA, Chain A"/>
    <property type="match status" value="1"/>
</dbReference>
<keyword evidence="7 14" id="KW-1133">Transmembrane helix</keyword>
<keyword evidence="8 13" id="KW-0175">Coiled coil</keyword>
<organism evidence="16 17">
    <name type="scientific">Parthenolecanium corni</name>
    <dbReference type="NCBI Taxonomy" id="536013"/>
    <lineage>
        <taxon>Eukaryota</taxon>
        <taxon>Metazoa</taxon>
        <taxon>Ecdysozoa</taxon>
        <taxon>Arthropoda</taxon>
        <taxon>Hexapoda</taxon>
        <taxon>Insecta</taxon>
        <taxon>Pterygota</taxon>
        <taxon>Neoptera</taxon>
        <taxon>Paraneoptera</taxon>
        <taxon>Hemiptera</taxon>
        <taxon>Sternorrhyncha</taxon>
        <taxon>Coccoidea</taxon>
        <taxon>Coccidae</taxon>
        <taxon>Parthenolecanium</taxon>
    </lineage>
</organism>
<sequence length="1813" mass="208808">MSVVGLSQRTVQETKGWDVFRDLPPKRDSGSMESQKCLEFTVKVLKIFIYVATFAIVLGCGVIAKCCVFLMTSQIKSNRYIPYCNKDLERDKQFVVKLPPEEQVAWTWCLFFAFCVPEVGTLIRSLRICIFKSWRRPPLKDFIFVCGMETLHIVGVASLVFIVLPSLDVVKGAMITNCLCFIPAFLTLTSRNTRGLTNRSEKSELYAKIAMDVVALGAQTTGFVMWPLLEKDKNPTELVIIPVTLFLVSCGYWENYVNKHSLFGFLRPAWRIKDRLKRTRYFSYIFISIWKIFCFLCCMILAAVYRGDNAANLLSLFSAGFSEHKIKVIEIKTTNGLSLPDLADVIPTGEATEIDANHTIILYVLFTQIACSYLCYIFGKFACKIMIQGFSYAFPVNLTIPVTLSLLISACGLRHEDPCFFHNSILDYLFFESPPVYFLNDFISKQYAWVWLLWLLSQTWVTLHIWTPKCERLATTEKLFVRPMYDSLLIDKSLGLNRRCDDEKDVKTEELVDREKDPDEYYETISIHTDASSTTPKTVKKSDGITRIYACATMWHETREEMMEMLKSILRMDEDQCARRVAQKYLRVVDPDYYEFETHIFLDDGFEISDVNDDWNQVNRFVKLLVSIIDEAACHVHETNIRIRPPIKYPTPYGGRLVWTLPGKTKMFVHIKDKSKIRHKKRWSQIMYMYYLLGHRLMELPISVERKEVMAENTYLLTLDGDIDFQPNAVQLLIDLMKKNRNLGAACGRIHPVGSGPMAWYQVFEYAIGHWLQKATEHMIGCVLCSPGCFSLFRGKALMDDNVMRKYTTKSQEARHYVQYDQGEDRWLCTLLLQRGYRVEYSAASDAYTHCPENFNEFYNQRRRWVPSTMANIMDLLMDYKRTIKINDNISLPYIIYQFMLMGGTILGPGTIFLMLVGAFVAVFHIDNWTSFYYNIIPILSFMFICFTCKSNVQLLVAQILSTIYALIMMAVIVGTALQLREDGIGSPSAIFLIAMLSSFFIAALLHPQEFSCIIFFSIYLLSIPSMYLLLILYSIINLNIVTWGTREVQVKKTKKELELEKKLEEENKRKTKSKSLLGFLQNNMSNEDNEEGSLELSFAGLFKCMFCTHQKPIDEREQILRIASSLDSMSKRMENIERALDGHGNVKHRTPSTVSAPHLTNGSVVVPDNISEEDEDNESEDTASLEPKIERNDQINPYWIEDKELKKGPVAFLSPNENQFWKDLIEKYLYPIDADKVEQARIAADLKDLRDRCVFSFFMLNALFVVIVFLLQLNKDMLHIKWPFGVKTNITYDETTQEARIAADLIDLRNKCVFAFFMMNALFVLVVFLLQLNKADLHVNWPLGVRTNITYIEETAEVLISKEYLQLEPIGLVFVFFFAFILVIQFTAMIFHRFGTISHILASTELNCCSKKKDDLSTPNLLDKQAVEIVRQLQRLKGINGDYENGSGSSRDRVGQRRTIYNLEKQRHKTRTIGTLDVAFRKRFLQMKMEESGENVAAGTPVLGRKLTMRREVREALEVRRKSLQNERRKSQMQTLGANNGFVNNVNRNHRVSSAGISVKDIFEGHQNLAYEHDESNHSDKNSVRLQNMSRNNMSWQTTNAEPVPIVTSPTLPNPIHNPNIPYPFNPYSGFCPGFGQYPPFYLHCPCDLSSCFTHGTSTQLNAIASANRLRPCDVQQWAAIIEGTMYGIDDYYTLSMVDQVAQSVRHEMNQRDLVYDMDYPAYCNQLYSSLPVTYPEMLVSSSITPSAMQSYYNELMYMARNAMPYLSPQLQENLMYSILYNTPLNYLGLSDDVEEKLERNIRSMFSEMVYN</sequence>
<evidence type="ECO:0000256" key="7">
    <source>
        <dbReference type="ARBA" id="ARBA00022989"/>
    </source>
</evidence>
<dbReference type="FunFam" id="3.90.550.10:FF:000139">
    <property type="entry name" value="Chitin synthase 8"/>
    <property type="match status" value="1"/>
</dbReference>
<dbReference type="InterPro" id="IPR004835">
    <property type="entry name" value="Chitin_synth"/>
</dbReference>
<keyword evidence="4" id="KW-0328">Glycosyltransferase</keyword>
<feature type="domain" description="Chitin synthase chs-1/2 N-terminal putative transporter" evidence="15">
    <location>
        <begin position="42"/>
        <end position="329"/>
    </location>
</feature>
<feature type="transmembrane region" description="Helical" evidence="14">
    <location>
        <begin position="235"/>
        <end position="253"/>
    </location>
</feature>
<dbReference type="EC" id="2.4.1.16" evidence="2"/>
<dbReference type="GO" id="GO:0005886">
    <property type="term" value="C:plasma membrane"/>
    <property type="evidence" value="ECO:0007669"/>
    <property type="project" value="UniProtKB-SubCell"/>
</dbReference>
<comment type="catalytic activity">
    <reaction evidence="12">
        <text>[(1-&gt;4)-N-acetyl-beta-D-glucosaminyl](n) + UDP-N-acetyl-alpha-D-glucosamine = [(1-&gt;4)-N-acetyl-beta-D-glucosaminyl](n+1) + UDP + H(+)</text>
        <dbReference type="Rhea" id="RHEA:16637"/>
        <dbReference type="Rhea" id="RHEA-COMP:9593"/>
        <dbReference type="Rhea" id="RHEA-COMP:9595"/>
        <dbReference type="ChEBI" id="CHEBI:15378"/>
        <dbReference type="ChEBI" id="CHEBI:17029"/>
        <dbReference type="ChEBI" id="CHEBI:57705"/>
        <dbReference type="ChEBI" id="CHEBI:58223"/>
        <dbReference type="EC" id="2.4.1.16"/>
    </reaction>
</comment>
<keyword evidence="9 14" id="KW-0472">Membrane</keyword>
<dbReference type="Pfam" id="PF03142">
    <property type="entry name" value="Chitin_synth_2"/>
    <property type="match status" value="1"/>
</dbReference>
<evidence type="ECO:0000256" key="3">
    <source>
        <dbReference type="ARBA" id="ARBA00022475"/>
    </source>
</evidence>
<evidence type="ECO:0000256" key="2">
    <source>
        <dbReference type="ARBA" id="ARBA00012543"/>
    </source>
</evidence>
<protein>
    <recommendedName>
        <fullName evidence="2">chitin synthase</fullName>
        <ecNumber evidence="2">2.4.1.16</ecNumber>
    </recommendedName>
</protein>
<accession>A0AAN9Y534</accession>
<dbReference type="InterPro" id="IPR029044">
    <property type="entry name" value="Nucleotide-diphossugar_trans"/>
</dbReference>
<comment type="similarity">
    <text evidence="11">Belongs to the chitin synthase family. Class IV subfamily.</text>
</comment>
<feature type="transmembrane region" description="Helical" evidence="14">
    <location>
        <begin position="281"/>
        <end position="305"/>
    </location>
</feature>
<evidence type="ECO:0000259" key="15">
    <source>
        <dbReference type="Pfam" id="PF23000"/>
    </source>
</evidence>
<comment type="caution">
    <text evidence="16">The sequence shown here is derived from an EMBL/GenBank/DDBJ whole genome shotgun (WGS) entry which is preliminary data.</text>
</comment>
<evidence type="ECO:0000313" key="16">
    <source>
        <dbReference type="EMBL" id="KAK7590313.1"/>
    </source>
</evidence>
<evidence type="ECO:0000256" key="9">
    <source>
        <dbReference type="ARBA" id="ARBA00023136"/>
    </source>
</evidence>
<feature type="transmembrane region" description="Helical" evidence="14">
    <location>
        <begin position="1013"/>
        <end position="1037"/>
    </location>
</feature>
<dbReference type="GO" id="GO:0004100">
    <property type="term" value="F:chitin synthase activity"/>
    <property type="evidence" value="ECO:0007669"/>
    <property type="project" value="UniProtKB-EC"/>
</dbReference>
<proteinExistence type="inferred from homology"/>
<dbReference type="PANTHER" id="PTHR22914">
    <property type="entry name" value="CHITIN SYNTHASE"/>
    <property type="match status" value="1"/>
</dbReference>
<feature type="transmembrane region" description="Helical" evidence="14">
    <location>
        <begin position="47"/>
        <end position="71"/>
    </location>
</feature>
<evidence type="ECO:0000256" key="13">
    <source>
        <dbReference type="SAM" id="Coils"/>
    </source>
</evidence>
<dbReference type="Pfam" id="PF23000">
    <property type="entry name" value="ChitinSynthase_IV_N"/>
    <property type="match status" value="1"/>
</dbReference>
<dbReference type="InterPro" id="IPR055120">
    <property type="entry name" value="Chs-1/2_IV_N"/>
</dbReference>
<feature type="transmembrane region" description="Helical" evidence="14">
    <location>
        <begin position="985"/>
        <end position="1006"/>
    </location>
</feature>
<gene>
    <name evidence="16" type="ORF">V9T40_001926</name>
</gene>
<name>A0AAN9Y534_9HEMI</name>
<keyword evidence="10" id="KW-0325">Glycoprotein</keyword>
<evidence type="ECO:0000256" key="10">
    <source>
        <dbReference type="ARBA" id="ARBA00023180"/>
    </source>
</evidence>
<dbReference type="EMBL" id="JBBCAQ010000022">
    <property type="protein sequence ID" value="KAK7590313.1"/>
    <property type="molecule type" value="Genomic_DNA"/>
</dbReference>
<feature type="transmembrane region" description="Helical" evidence="14">
    <location>
        <begin position="1255"/>
        <end position="1274"/>
    </location>
</feature>
<dbReference type="CDD" id="cd04190">
    <property type="entry name" value="Chitin_synth_C"/>
    <property type="match status" value="1"/>
</dbReference>
<evidence type="ECO:0000256" key="11">
    <source>
        <dbReference type="ARBA" id="ARBA00046329"/>
    </source>
</evidence>
<evidence type="ECO:0000256" key="8">
    <source>
        <dbReference type="ARBA" id="ARBA00023054"/>
    </source>
</evidence>
<feature type="transmembrane region" description="Helical" evidence="14">
    <location>
        <begin position="932"/>
        <end position="949"/>
    </location>
</feature>
<evidence type="ECO:0000256" key="14">
    <source>
        <dbReference type="SAM" id="Phobius"/>
    </source>
</evidence>
<evidence type="ECO:0000256" key="6">
    <source>
        <dbReference type="ARBA" id="ARBA00022692"/>
    </source>
</evidence>
<reference evidence="16 17" key="1">
    <citation type="submission" date="2024-03" db="EMBL/GenBank/DDBJ databases">
        <title>Adaptation during the transition from Ophiocordyceps entomopathogen to insect associate is accompanied by gene loss and intensified selection.</title>
        <authorList>
            <person name="Ward C.M."/>
            <person name="Onetto C.A."/>
            <person name="Borneman A.R."/>
        </authorList>
    </citation>
    <scope>NUCLEOTIDE SEQUENCE [LARGE SCALE GENOMIC DNA]</scope>
    <source>
        <strain evidence="16">AWRI1</strain>
        <tissue evidence="16">Single Adult Female</tissue>
    </source>
</reference>
<evidence type="ECO:0000313" key="17">
    <source>
        <dbReference type="Proteomes" id="UP001367676"/>
    </source>
</evidence>
<feature type="transmembrane region" description="Helical" evidence="14">
    <location>
        <begin position="142"/>
        <end position="163"/>
    </location>
</feature>
<evidence type="ECO:0000256" key="4">
    <source>
        <dbReference type="ARBA" id="ARBA00022676"/>
    </source>
</evidence>
<feature type="transmembrane region" description="Helical" evidence="14">
    <location>
        <begin position="1313"/>
        <end position="1333"/>
    </location>
</feature>
<evidence type="ECO:0000256" key="12">
    <source>
        <dbReference type="ARBA" id="ARBA00048014"/>
    </source>
</evidence>
<feature type="transmembrane region" description="Helical" evidence="14">
    <location>
        <begin position="209"/>
        <end position="229"/>
    </location>
</feature>
<feature type="transmembrane region" description="Helical" evidence="14">
    <location>
        <begin position="1371"/>
        <end position="1392"/>
    </location>
</feature>
<dbReference type="PANTHER" id="PTHR22914:SF42">
    <property type="entry name" value="CHITIN SYNTHASE"/>
    <property type="match status" value="1"/>
</dbReference>
<feature type="transmembrane region" description="Helical" evidence="14">
    <location>
        <begin position="360"/>
        <end position="378"/>
    </location>
</feature>
<feature type="transmembrane region" description="Helical" evidence="14">
    <location>
        <begin position="169"/>
        <end position="188"/>
    </location>
</feature>
<keyword evidence="17" id="KW-1185">Reference proteome</keyword>
<evidence type="ECO:0000256" key="1">
    <source>
        <dbReference type="ARBA" id="ARBA00004651"/>
    </source>
</evidence>
<feature type="transmembrane region" description="Helical" evidence="14">
    <location>
        <begin position="390"/>
        <end position="408"/>
    </location>
</feature>
<dbReference type="Proteomes" id="UP001367676">
    <property type="component" value="Unassembled WGS sequence"/>
</dbReference>
<keyword evidence="5" id="KW-0808">Transferase</keyword>
<feature type="transmembrane region" description="Helical" evidence="14">
    <location>
        <begin position="899"/>
        <end position="926"/>
    </location>
</feature>
<evidence type="ECO:0000256" key="5">
    <source>
        <dbReference type="ARBA" id="ARBA00022679"/>
    </source>
</evidence>
<dbReference type="GO" id="GO:0006031">
    <property type="term" value="P:chitin biosynthetic process"/>
    <property type="evidence" value="ECO:0007669"/>
    <property type="project" value="TreeGrafter"/>
</dbReference>
<keyword evidence="3" id="KW-1003">Cell membrane</keyword>
<feature type="transmembrane region" description="Helical" evidence="14">
    <location>
        <begin position="956"/>
        <end position="979"/>
    </location>
</feature>
<dbReference type="SUPFAM" id="SSF53448">
    <property type="entry name" value="Nucleotide-diphospho-sugar transferases"/>
    <property type="match status" value="1"/>
</dbReference>
<keyword evidence="6 14" id="KW-0812">Transmembrane</keyword>